<reference evidence="1 2" key="1">
    <citation type="submission" date="2020-08" db="EMBL/GenBank/DDBJ databases">
        <title>Genomic Encyclopedia of Type Strains, Phase III (KMG-III): the genomes of soil and plant-associated and newly described type strains.</title>
        <authorList>
            <person name="Whitman W."/>
        </authorList>
    </citation>
    <scope>NUCLEOTIDE SEQUENCE [LARGE SCALE GENOMIC DNA]</scope>
    <source>
        <strain evidence="1 2">CECT 7744</strain>
    </source>
</reference>
<evidence type="ECO:0000313" key="2">
    <source>
        <dbReference type="Proteomes" id="UP000518892"/>
    </source>
</evidence>
<dbReference type="Proteomes" id="UP000518892">
    <property type="component" value="Unassembled WGS sequence"/>
</dbReference>
<name>A0A7W5N390_9GAMM</name>
<sequence>MAPLQTTLLEAKRHVARPQAVLDEEGSCAIPVQLARAVPGRGSSLSRLY</sequence>
<evidence type="ECO:0000313" key="1">
    <source>
        <dbReference type="EMBL" id="MBB3233077.1"/>
    </source>
</evidence>
<gene>
    <name evidence="1" type="ORF">FHR97_003960</name>
</gene>
<organism evidence="1 2">
    <name type="scientific">Halomonas stenophila</name>
    <dbReference type="NCBI Taxonomy" id="795312"/>
    <lineage>
        <taxon>Bacteria</taxon>
        <taxon>Pseudomonadati</taxon>
        <taxon>Pseudomonadota</taxon>
        <taxon>Gammaproteobacteria</taxon>
        <taxon>Oceanospirillales</taxon>
        <taxon>Halomonadaceae</taxon>
        <taxon>Halomonas</taxon>
    </lineage>
</organism>
<dbReference type="AlphaFoldDB" id="A0A7W5N390"/>
<proteinExistence type="predicted"/>
<comment type="caution">
    <text evidence="1">The sequence shown here is derived from an EMBL/GenBank/DDBJ whole genome shotgun (WGS) entry which is preliminary data.</text>
</comment>
<protein>
    <submittedName>
        <fullName evidence="1">Uncharacterized protein</fullName>
    </submittedName>
</protein>
<accession>A0A7W5N390</accession>
<dbReference type="RefSeq" id="WP_183385481.1">
    <property type="nucleotide sequence ID" value="NZ_JACHXR010000021.1"/>
</dbReference>
<keyword evidence="2" id="KW-1185">Reference proteome</keyword>
<dbReference type="EMBL" id="JACHXR010000021">
    <property type="protein sequence ID" value="MBB3233077.1"/>
    <property type="molecule type" value="Genomic_DNA"/>
</dbReference>